<dbReference type="AlphaFoldDB" id="A0AAN9G367"/>
<dbReference type="EMBL" id="JBAMIC010000019">
    <property type="protein sequence ID" value="KAK7093693.1"/>
    <property type="molecule type" value="Genomic_DNA"/>
</dbReference>
<name>A0AAN9G367_9CAEN</name>
<accession>A0AAN9G367</accession>
<comment type="caution">
    <text evidence="2">The sequence shown here is derived from an EMBL/GenBank/DDBJ whole genome shotgun (WGS) entry which is preliminary data.</text>
</comment>
<evidence type="ECO:0000313" key="3">
    <source>
        <dbReference type="Proteomes" id="UP001374579"/>
    </source>
</evidence>
<proteinExistence type="predicted"/>
<organism evidence="2 3">
    <name type="scientific">Littorina saxatilis</name>
    <dbReference type="NCBI Taxonomy" id="31220"/>
    <lineage>
        <taxon>Eukaryota</taxon>
        <taxon>Metazoa</taxon>
        <taxon>Spiralia</taxon>
        <taxon>Lophotrochozoa</taxon>
        <taxon>Mollusca</taxon>
        <taxon>Gastropoda</taxon>
        <taxon>Caenogastropoda</taxon>
        <taxon>Littorinimorpha</taxon>
        <taxon>Littorinoidea</taxon>
        <taxon>Littorinidae</taxon>
        <taxon>Littorina</taxon>
    </lineage>
</organism>
<keyword evidence="1" id="KW-0732">Signal</keyword>
<evidence type="ECO:0008006" key="4">
    <source>
        <dbReference type="Google" id="ProtNLM"/>
    </source>
</evidence>
<evidence type="ECO:0000313" key="2">
    <source>
        <dbReference type="EMBL" id="KAK7093693.1"/>
    </source>
</evidence>
<protein>
    <recommendedName>
        <fullName evidence="4">Secreted protein</fullName>
    </recommendedName>
</protein>
<feature type="chain" id="PRO_5042934686" description="Secreted protein" evidence="1">
    <location>
        <begin position="38"/>
        <end position="101"/>
    </location>
</feature>
<gene>
    <name evidence="2" type="ORF">V1264_007393</name>
</gene>
<dbReference type="Proteomes" id="UP001374579">
    <property type="component" value="Unassembled WGS sequence"/>
</dbReference>
<evidence type="ECO:0000256" key="1">
    <source>
        <dbReference type="SAM" id="SignalP"/>
    </source>
</evidence>
<feature type="signal peptide" evidence="1">
    <location>
        <begin position="1"/>
        <end position="37"/>
    </location>
</feature>
<keyword evidence="3" id="KW-1185">Reference proteome</keyword>
<sequence>MKNQHCNTHKIRHRHRDNRTLIMKFVILLGLVAFAAAQGGHNANTDHGDPLRKLAFTPCRVLGGTRPAPFSYICFPISDVSMVFTFDKHVSSWARLLLLLS</sequence>
<reference evidence="2 3" key="1">
    <citation type="submission" date="2024-02" db="EMBL/GenBank/DDBJ databases">
        <title>Chromosome-scale genome assembly of the rough periwinkle Littorina saxatilis.</title>
        <authorList>
            <person name="De Jode A."/>
            <person name="Faria R."/>
            <person name="Formenti G."/>
            <person name="Sims Y."/>
            <person name="Smith T.P."/>
            <person name="Tracey A."/>
            <person name="Wood J.M.D."/>
            <person name="Zagrodzka Z.B."/>
            <person name="Johannesson K."/>
            <person name="Butlin R.K."/>
            <person name="Leder E.H."/>
        </authorList>
    </citation>
    <scope>NUCLEOTIDE SEQUENCE [LARGE SCALE GENOMIC DNA]</scope>
    <source>
        <strain evidence="2">Snail1</strain>
        <tissue evidence="2">Muscle</tissue>
    </source>
</reference>